<name>A0A1X6NWM1_PORUM</name>
<evidence type="ECO:0000313" key="1">
    <source>
        <dbReference type="EMBL" id="OSX72945.1"/>
    </source>
</evidence>
<dbReference type="Proteomes" id="UP000218209">
    <property type="component" value="Unassembled WGS sequence"/>
</dbReference>
<evidence type="ECO:0000313" key="2">
    <source>
        <dbReference type="Proteomes" id="UP000218209"/>
    </source>
</evidence>
<dbReference type="EMBL" id="KV919029">
    <property type="protein sequence ID" value="OSX72945.1"/>
    <property type="molecule type" value="Genomic_DNA"/>
</dbReference>
<sequence length="38" mass="4386">MWVWMVRHLLRSLRLVLGTTCRLAPPLVLLPPLVHGQL</sequence>
<keyword evidence="2" id="KW-1185">Reference proteome</keyword>
<organism evidence="1 2">
    <name type="scientific">Porphyra umbilicalis</name>
    <name type="common">Purple laver</name>
    <name type="synonym">Red alga</name>
    <dbReference type="NCBI Taxonomy" id="2786"/>
    <lineage>
        <taxon>Eukaryota</taxon>
        <taxon>Rhodophyta</taxon>
        <taxon>Bangiophyceae</taxon>
        <taxon>Bangiales</taxon>
        <taxon>Bangiaceae</taxon>
        <taxon>Porphyra</taxon>
    </lineage>
</organism>
<gene>
    <name evidence="1" type="ORF">BU14_0392s0003</name>
</gene>
<accession>A0A1X6NWM1</accession>
<proteinExistence type="predicted"/>
<dbReference type="AlphaFoldDB" id="A0A1X6NWM1"/>
<reference evidence="1 2" key="1">
    <citation type="submission" date="2017-03" db="EMBL/GenBank/DDBJ databases">
        <title>WGS assembly of Porphyra umbilicalis.</title>
        <authorList>
            <person name="Brawley S.H."/>
            <person name="Blouin N.A."/>
            <person name="Ficko-Blean E."/>
            <person name="Wheeler G.L."/>
            <person name="Lohr M."/>
            <person name="Goodson H.V."/>
            <person name="Jenkins J.W."/>
            <person name="Blaby-Haas C.E."/>
            <person name="Helliwell K.E."/>
            <person name="Chan C."/>
            <person name="Marriage T."/>
            <person name="Bhattacharya D."/>
            <person name="Klein A.S."/>
            <person name="Badis Y."/>
            <person name="Brodie J."/>
            <person name="Cao Y."/>
            <person name="Collen J."/>
            <person name="Dittami S.M."/>
            <person name="Gachon C.M."/>
            <person name="Green B.R."/>
            <person name="Karpowicz S."/>
            <person name="Kim J.W."/>
            <person name="Kudahl U."/>
            <person name="Lin S."/>
            <person name="Michel G."/>
            <person name="Mittag M."/>
            <person name="Olson B.J."/>
            <person name="Pangilinan J."/>
            <person name="Peng Y."/>
            <person name="Qiu H."/>
            <person name="Shu S."/>
            <person name="Singer J.T."/>
            <person name="Smith A.G."/>
            <person name="Sprecher B.N."/>
            <person name="Wagner V."/>
            <person name="Wang W."/>
            <person name="Wang Z.-Y."/>
            <person name="Yan J."/>
            <person name="Yarish C."/>
            <person name="Zoeuner-Riek S."/>
            <person name="Zhuang Y."/>
            <person name="Zou Y."/>
            <person name="Lindquist E.A."/>
            <person name="Grimwood J."/>
            <person name="Barry K."/>
            <person name="Rokhsar D.S."/>
            <person name="Schmutz J."/>
            <person name="Stiller J.W."/>
            <person name="Grossman A.R."/>
            <person name="Prochnik S.E."/>
        </authorList>
    </citation>
    <scope>NUCLEOTIDE SEQUENCE [LARGE SCALE GENOMIC DNA]</scope>
    <source>
        <strain evidence="1">4086291</strain>
    </source>
</reference>
<protein>
    <submittedName>
        <fullName evidence="1">Uncharacterized protein</fullName>
    </submittedName>
</protein>